<dbReference type="InterPro" id="IPR050482">
    <property type="entry name" value="Sensor_HK_TwoCompSys"/>
</dbReference>
<evidence type="ECO:0000313" key="13">
    <source>
        <dbReference type="EMBL" id="BBO85055.1"/>
    </source>
</evidence>
<feature type="coiled-coil region" evidence="9">
    <location>
        <begin position="562"/>
        <end position="589"/>
    </location>
</feature>
<dbReference type="PROSITE" id="PS50113">
    <property type="entry name" value="PAC"/>
    <property type="match status" value="2"/>
</dbReference>
<name>A0A5K7ZXQ0_9BACT</name>
<dbReference type="PROSITE" id="PS50109">
    <property type="entry name" value="HIS_KIN"/>
    <property type="match status" value="1"/>
</dbReference>
<evidence type="ECO:0000256" key="4">
    <source>
        <dbReference type="ARBA" id="ARBA00022679"/>
    </source>
</evidence>
<evidence type="ECO:0000256" key="6">
    <source>
        <dbReference type="ARBA" id="ARBA00022777"/>
    </source>
</evidence>
<evidence type="ECO:0000256" key="8">
    <source>
        <dbReference type="ARBA" id="ARBA00023012"/>
    </source>
</evidence>
<dbReference type="GO" id="GO:0016020">
    <property type="term" value="C:membrane"/>
    <property type="evidence" value="ECO:0007669"/>
    <property type="project" value="InterPro"/>
</dbReference>
<dbReference type="GO" id="GO:0000155">
    <property type="term" value="F:phosphorelay sensor kinase activity"/>
    <property type="evidence" value="ECO:0007669"/>
    <property type="project" value="InterPro"/>
</dbReference>
<dbReference type="SUPFAM" id="SSF55874">
    <property type="entry name" value="ATPase domain of HSP90 chaperone/DNA topoisomerase II/histidine kinase"/>
    <property type="match status" value="1"/>
</dbReference>
<keyword evidence="4" id="KW-0808">Transferase</keyword>
<evidence type="ECO:0000256" key="2">
    <source>
        <dbReference type="ARBA" id="ARBA00012438"/>
    </source>
</evidence>
<evidence type="ECO:0000313" key="14">
    <source>
        <dbReference type="Proteomes" id="UP000425960"/>
    </source>
</evidence>
<dbReference type="Pfam" id="PF02518">
    <property type="entry name" value="HATPase_c"/>
    <property type="match status" value="1"/>
</dbReference>
<gene>
    <name evidence="13" type="ORF">DSCO28_56210</name>
</gene>
<dbReference type="Gene3D" id="3.30.450.20">
    <property type="entry name" value="PAS domain"/>
    <property type="match status" value="3"/>
</dbReference>
<dbReference type="PANTHER" id="PTHR24421">
    <property type="entry name" value="NITRATE/NITRITE SENSOR PROTEIN NARX-RELATED"/>
    <property type="match status" value="1"/>
</dbReference>
<evidence type="ECO:0000259" key="12">
    <source>
        <dbReference type="PROSITE" id="PS50113"/>
    </source>
</evidence>
<dbReference type="NCBIfam" id="TIGR00229">
    <property type="entry name" value="sensory_box"/>
    <property type="match status" value="3"/>
</dbReference>
<dbReference type="InterPro" id="IPR035965">
    <property type="entry name" value="PAS-like_dom_sf"/>
</dbReference>
<proteinExistence type="predicted"/>
<dbReference type="InterPro" id="IPR003594">
    <property type="entry name" value="HATPase_dom"/>
</dbReference>
<dbReference type="AlphaFoldDB" id="A0A5K7ZXQ0"/>
<dbReference type="KEGG" id="dov:DSCO28_56210"/>
<evidence type="ECO:0000256" key="9">
    <source>
        <dbReference type="SAM" id="Coils"/>
    </source>
</evidence>
<sequence>MDNFRLTDLIDLAAVQKMADAHYQAAGMPLGIVDAKDDSIIVSVGWQDICADFHRANPKSLKRCQASDNYIKEQLSSGHACQYKCKNGLMDVAIPIFVSGRHMATMFLGQFFYQGEAPDRTFFIRQAQDFGYDLDKYLAALDRVPVFSREKVDYILEYNKALVGFITTLAENAFLKIKADEAVLKQQYFLQSVIDCADRAIFAKDETGRYILSNKYHANLLNSTPVEVVGKRDIDFKVFAPFAQAYTANDSYVWRTGRALEFEEVVPQKDGQRIYLSCKYPLHNPEGNIFAVCGIATDITQRKRIEEELEQRVKERTASLAESESKFRGLVENTMDIPFSIGIDGSVRYIGPQTKRYDFDPNAIKGCHILDFIVPDDHDSVKTAVQWSIEKGETSPVEFRIQVPDGRIVWFEGRSTLQRDASGNVVGFTGVLRDVTERKRIEKVLKESEERYRNLFEAEAGAILVFDAQTQRFMDVNPAAERLYGYTREEFLNLTYWDISCEPQASKEVIKQILAGLLREPVPIRWHRKKDGSVFPVEISPSKFTLEGRAVLGGIMRDITTRLEEQKQRDKHQKRLRQLAAKLAAAQDEEQQRIAQGLHDDVAQDLALCNLKLALADREKDSAKANAIRNQIGELIHKTAGKIRSLSFELSSSSLYRIGFKEAIVELCSSMARRYDVCFKVKCNSNTQMMNNTTAAVLFKAVRELLFNVVKHAGTKDATVFIDCEDNMMKLAVEDRGRGFSQLGDDNLINMEKGMGLFGIKERLSDLGGNLHIESTPGNCTRVMLQVPVGGVSGACNR</sequence>
<dbReference type="InterPro" id="IPR000700">
    <property type="entry name" value="PAS-assoc_C"/>
</dbReference>
<keyword evidence="7" id="KW-0067">ATP-binding</keyword>
<dbReference type="Proteomes" id="UP000425960">
    <property type="component" value="Chromosome"/>
</dbReference>
<dbReference type="CDD" id="cd00130">
    <property type="entry name" value="PAS"/>
    <property type="match status" value="2"/>
</dbReference>
<feature type="domain" description="PAS" evidence="11">
    <location>
        <begin position="186"/>
        <end position="234"/>
    </location>
</feature>
<reference evidence="13 14" key="1">
    <citation type="submission" date="2019-11" db="EMBL/GenBank/DDBJ databases">
        <title>Comparative genomics of hydrocarbon-degrading Desulfosarcina strains.</title>
        <authorList>
            <person name="Watanabe M."/>
            <person name="Kojima H."/>
            <person name="Fukui M."/>
        </authorList>
    </citation>
    <scope>NUCLEOTIDE SEQUENCE [LARGE SCALE GENOMIC DNA]</scope>
    <source>
        <strain evidence="13 14">28bB2T</strain>
    </source>
</reference>
<evidence type="ECO:0000256" key="3">
    <source>
        <dbReference type="ARBA" id="ARBA00022553"/>
    </source>
</evidence>
<feature type="domain" description="Histidine kinase" evidence="10">
    <location>
        <begin position="698"/>
        <end position="791"/>
    </location>
</feature>
<dbReference type="Pfam" id="PF13426">
    <property type="entry name" value="PAS_9"/>
    <property type="match status" value="1"/>
</dbReference>
<dbReference type="Pfam" id="PF07730">
    <property type="entry name" value="HisKA_3"/>
    <property type="match status" value="1"/>
</dbReference>
<dbReference type="InterPro" id="IPR001610">
    <property type="entry name" value="PAC"/>
</dbReference>
<feature type="domain" description="PAC" evidence="12">
    <location>
        <begin position="395"/>
        <end position="447"/>
    </location>
</feature>
<accession>A0A5K7ZXQ0</accession>
<evidence type="ECO:0000259" key="10">
    <source>
        <dbReference type="PROSITE" id="PS50109"/>
    </source>
</evidence>
<evidence type="ECO:0000256" key="5">
    <source>
        <dbReference type="ARBA" id="ARBA00022741"/>
    </source>
</evidence>
<dbReference type="InterPro" id="IPR011712">
    <property type="entry name" value="Sig_transdc_His_kin_sub3_dim/P"/>
</dbReference>
<dbReference type="CDD" id="cd16917">
    <property type="entry name" value="HATPase_UhpB-NarQ-NarX-like"/>
    <property type="match status" value="1"/>
</dbReference>
<comment type="catalytic activity">
    <reaction evidence="1">
        <text>ATP + protein L-histidine = ADP + protein N-phospho-L-histidine.</text>
        <dbReference type="EC" id="2.7.13.3"/>
    </reaction>
</comment>
<dbReference type="SMART" id="SM00086">
    <property type="entry name" value="PAC"/>
    <property type="match status" value="2"/>
</dbReference>
<keyword evidence="8" id="KW-0902">Two-component regulatory system</keyword>
<dbReference type="InterPro" id="IPR036890">
    <property type="entry name" value="HATPase_C_sf"/>
</dbReference>
<dbReference type="InterPro" id="IPR013656">
    <property type="entry name" value="PAS_4"/>
</dbReference>
<dbReference type="EMBL" id="AP021876">
    <property type="protein sequence ID" value="BBO85055.1"/>
    <property type="molecule type" value="Genomic_DNA"/>
</dbReference>
<dbReference type="InterPro" id="IPR005467">
    <property type="entry name" value="His_kinase_dom"/>
</dbReference>
<organism evidence="13 14">
    <name type="scientific">Desulfosarcina ovata subsp. sediminis</name>
    <dbReference type="NCBI Taxonomy" id="885957"/>
    <lineage>
        <taxon>Bacteria</taxon>
        <taxon>Pseudomonadati</taxon>
        <taxon>Thermodesulfobacteriota</taxon>
        <taxon>Desulfobacteria</taxon>
        <taxon>Desulfobacterales</taxon>
        <taxon>Desulfosarcinaceae</taxon>
        <taxon>Desulfosarcina</taxon>
    </lineage>
</organism>
<dbReference type="PANTHER" id="PTHR24421:SF10">
    <property type="entry name" value="NITRATE_NITRITE SENSOR PROTEIN NARQ"/>
    <property type="match status" value="1"/>
</dbReference>
<dbReference type="GO" id="GO:0005524">
    <property type="term" value="F:ATP binding"/>
    <property type="evidence" value="ECO:0007669"/>
    <property type="project" value="UniProtKB-KW"/>
</dbReference>
<dbReference type="InterPro" id="IPR000014">
    <property type="entry name" value="PAS"/>
</dbReference>
<protein>
    <recommendedName>
        <fullName evidence="2">histidine kinase</fullName>
        <ecNumber evidence="2">2.7.13.3</ecNumber>
    </recommendedName>
</protein>
<dbReference type="Pfam" id="PF10114">
    <property type="entry name" value="PocR"/>
    <property type="match status" value="1"/>
</dbReference>
<keyword evidence="5" id="KW-0547">Nucleotide-binding</keyword>
<dbReference type="Pfam" id="PF08448">
    <property type="entry name" value="PAS_4"/>
    <property type="match status" value="1"/>
</dbReference>
<evidence type="ECO:0000259" key="11">
    <source>
        <dbReference type="PROSITE" id="PS50112"/>
    </source>
</evidence>
<dbReference type="InterPro" id="IPR013655">
    <property type="entry name" value="PAS_fold_3"/>
</dbReference>
<feature type="domain" description="PAC" evidence="12">
    <location>
        <begin position="258"/>
        <end position="311"/>
    </location>
</feature>
<dbReference type="RefSeq" id="WP_155324779.1">
    <property type="nucleotide sequence ID" value="NZ_AP021876.1"/>
</dbReference>
<evidence type="ECO:0000256" key="7">
    <source>
        <dbReference type="ARBA" id="ARBA00022840"/>
    </source>
</evidence>
<dbReference type="Gene3D" id="3.30.565.10">
    <property type="entry name" value="Histidine kinase-like ATPase, C-terminal domain"/>
    <property type="match status" value="1"/>
</dbReference>
<dbReference type="EC" id="2.7.13.3" evidence="2"/>
<keyword evidence="6 13" id="KW-0418">Kinase</keyword>
<feature type="domain" description="PAS" evidence="11">
    <location>
        <begin position="448"/>
        <end position="493"/>
    </location>
</feature>
<dbReference type="Gene3D" id="1.20.5.1930">
    <property type="match status" value="1"/>
</dbReference>
<keyword evidence="9" id="KW-0175">Coiled coil</keyword>
<evidence type="ECO:0000256" key="1">
    <source>
        <dbReference type="ARBA" id="ARBA00000085"/>
    </source>
</evidence>
<dbReference type="PROSITE" id="PS50112">
    <property type="entry name" value="PAS"/>
    <property type="match status" value="2"/>
</dbReference>
<dbReference type="SMART" id="SM00091">
    <property type="entry name" value="PAS"/>
    <property type="match status" value="3"/>
</dbReference>
<dbReference type="SMART" id="SM00387">
    <property type="entry name" value="HATPase_c"/>
    <property type="match status" value="1"/>
</dbReference>
<keyword evidence="3" id="KW-0597">Phosphoprotein</keyword>
<dbReference type="SUPFAM" id="SSF55785">
    <property type="entry name" value="PYP-like sensor domain (PAS domain)"/>
    <property type="match status" value="3"/>
</dbReference>
<dbReference type="GO" id="GO:0046983">
    <property type="term" value="F:protein dimerization activity"/>
    <property type="evidence" value="ECO:0007669"/>
    <property type="project" value="InterPro"/>
</dbReference>
<dbReference type="Pfam" id="PF08447">
    <property type="entry name" value="PAS_3"/>
    <property type="match status" value="1"/>
</dbReference>
<dbReference type="InterPro" id="IPR018771">
    <property type="entry name" value="PocR_dom"/>
</dbReference>